<evidence type="ECO:0000256" key="1">
    <source>
        <dbReference type="ARBA" id="ARBA00001957"/>
    </source>
</evidence>
<feature type="domain" description="Carrier" evidence="9">
    <location>
        <begin position="616"/>
        <end position="690"/>
    </location>
</feature>
<name>A0A4D6G4V2_9GAMM</name>
<dbReference type="Pfam" id="PF00668">
    <property type="entry name" value="Condensation"/>
    <property type="match status" value="1"/>
</dbReference>
<evidence type="ECO:0000256" key="6">
    <source>
        <dbReference type="ARBA" id="ARBA00022832"/>
    </source>
</evidence>
<dbReference type="InterPro" id="IPR036736">
    <property type="entry name" value="ACP-like_sf"/>
</dbReference>
<dbReference type="CDD" id="cd05931">
    <property type="entry name" value="FAAL"/>
    <property type="match status" value="1"/>
</dbReference>
<evidence type="ECO:0000313" key="10">
    <source>
        <dbReference type="EMBL" id="QCC21434.1"/>
    </source>
</evidence>
<evidence type="ECO:0000256" key="5">
    <source>
        <dbReference type="ARBA" id="ARBA00022598"/>
    </source>
</evidence>
<dbReference type="GO" id="GO:0016874">
    <property type="term" value="F:ligase activity"/>
    <property type="evidence" value="ECO:0007669"/>
    <property type="project" value="UniProtKB-KW"/>
</dbReference>
<comment type="similarity">
    <text evidence="2">Belongs to the ATP-dependent AMP-binding enzyme family.</text>
</comment>
<protein>
    <submittedName>
        <fullName evidence="10">RenK</fullName>
    </submittedName>
</protein>
<dbReference type="InterPro" id="IPR000595">
    <property type="entry name" value="cNMP-bd_dom"/>
</dbReference>
<dbReference type="GO" id="GO:0070566">
    <property type="term" value="F:adenylyltransferase activity"/>
    <property type="evidence" value="ECO:0007669"/>
    <property type="project" value="TreeGrafter"/>
</dbReference>
<dbReference type="PROSITE" id="PS50075">
    <property type="entry name" value="CARRIER"/>
    <property type="match status" value="2"/>
</dbReference>
<feature type="domain" description="Carrier" evidence="9">
    <location>
        <begin position="1184"/>
        <end position="1259"/>
    </location>
</feature>
<dbReference type="SUPFAM" id="SSF56801">
    <property type="entry name" value="Acetyl-CoA synthetase-like"/>
    <property type="match status" value="1"/>
</dbReference>
<dbReference type="InterPro" id="IPR045851">
    <property type="entry name" value="AMP-bd_C_sf"/>
</dbReference>
<comment type="cofactor">
    <cofactor evidence="1">
        <name>pantetheine 4'-phosphate</name>
        <dbReference type="ChEBI" id="CHEBI:47942"/>
    </cofactor>
</comment>
<dbReference type="InterPro" id="IPR023213">
    <property type="entry name" value="CAT-like_dom_sf"/>
</dbReference>
<dbReference type="InterPro" id="IPR020806">
    <property type="entry name" value="PKS_PP-bd"/>
</dbReference>
<dbReference type="Gene3D" id="3.30.300.30">
    <property type="match status" value="1"/>
</dbReference>
<dbReference type="SUPFAM" id="SSF52777">
    <property type="entry name" value="CoA-dependent acyltransferases"/>
    <property type="match status" value="2"/>
</dbReference>
<geneLocation type="plasmid" evidence="10">
    <name>p-ren_Ren-PNG-07113</name>
</geneLocation>
<keyword evidence="4" id="KW-0597">Phosphoprotein</keyword>
<dbReference type="CDD" id="cd19531">
    <property type="entry name" value="LCL_NRPS-like"/>
    <property type="match status" value="1"/>
</dbReference>
<dbReference type="FunFam" id="3.40.50.12780:FF:000013">
    <property type="entry name" value="Long-chain-fatty-acid--AMP ligase FadD32"/>
    <property type="match status" value="1"/>
</dbReference>
<organism evidence="10">
    <name type="scientific">Candidatus Endohaliclona renieramycinifaciens</name>
    <dbReference type="NCBI Taxonomy" id="2565582"/>
    <lineage>
        <taxon>Bacteria</taxon>
        <taxon>Pseudomonadati</taxon>
        <taxon>Pseudomonadota</taxon>
        <taxon>Gammaproteobacteria</taxon>
        <taxon>Legionellales</taxon>
        <taxon>Candidatus Endohaliclona</taxon>
    </lineage>
</organism>
<dbReference type="GO" id="GO:0005886">
    <property type="term" value="C:plasma membrane"/>
    <property type="evidence" value="ECO:0007669"/>
    <property type="project" value="TreeGrafter"/>
</dbReference>
<feature type="domain" description="Cyclic nucleotide-binding" evidence="8">
    <location>
        <begin position="3"/>
        <end position="89"/>
    </location>
</feature>
<dbReference type="GO" id="GO:0006633">
    <property type="term" value="P:fatty acid biosynthetic process"/>
    <property type="evidence" value="ECO:0007669"/>
    <property type="project" value="TreeGrafter"/>
</dbReference>
<dbReference type="PANTHER" id="PTHR22754">
    <property type="entry name" value="DISCO-INTERACTING PROTEIN 2 DIP2 -RELATED"/>
    <property type="match status" value="1"/>
</dbReference>
<dbReference type="Gene3D" id="3.40.50.12780">
    <property type="entry name" value="N-terminal domain of ligase-like"/>
    <property type="match status" value="1"/>
</dbReference>
<evidence type="ECO:0000259" key="8">
    <source>
        <dbReference type="PROSITE" id="PS50042"/>
    </source>
</evidence>
<dbReference type="InterPro" id="IPR001242">
    <property type="entry name" value="Condensation_dom"/>
</dbReference>
<dbReference type="Pfam" id="PF00501">
    <property type="entry name" value="AMP-binding"/>
    <property type="match status" value="1"/>
</dbReference>
<dbReference type="Pfam" id="PF23024">
    <property type="entry name" value="AMP-dom_DIP2-like"/>
    <property type="match status" value="1"/>
</dbReference>
<accession>A0A4D6G4V2</accession>
<dbReference type="EMBL" id="MK748465">
    <property type="protein sequence ID" value="QCC21434.1"/>
    <property type="molecule type" value="Genomic_DNA"/>
</dbReference>
<evidence type="ECO:0000259" key="9">
    <source>
        <dbReference type="PROSITE" id="PS50075"/>
    </source>
</evidence>
<dbReference type="PROSITE" id="PS50042">
    <property type="entry name" value="CNMP_BINDING_3"/>
    <property type="match status" value="1"/>
</dbReference>
<dbReference type="InterPro" id="IPR040097">
    <property type="entry name" value="FAAL/FAAC"/>
</dbReference>
<dbReference type="SUPFAM" id="SSF47336">
    <property type="entry name" value="ACP-like"/>
    <property type="match status" value="2"/>
</dbReference>
<dbReference type="PROSITE" id="PS00455">
    <property type="entry name" value="AMP_BINDING"/>
    <property type="match status" value="1"/>
</dbReference>
<dbReference type="InterPro" id="IPR042099">
    <property type="entry name" value="ANL_N_sf"/>
</dbReference>
<proteinExistence type="inferred from homology"/>
<dbReference type="InterPro" id="IPR025110">
    <property type="entry name" value="AMP-bd_C"/>
</dbReference>
<dbReference type="Pfam" id="PF00550">
    <property type="entry name" value="PP-binding"/>
    <property type="match status" value="2"/>
</dbReference>
<dbReference type="PROSITE" id="PS00012">
    <property type="entry name" value="PHOSPHOPANTETHEINE"/>
    <property type="match status" value="1"/>
</dbReference>
<dbReference type="Gene3D" id="1.10.1200.10">
    <property type="entry name" value="ACP-like"/>
    <property type="match status" value="2"/>
</dbReference>
<evidence type="ECO:0000256" key="4">
    <source>
        <dbReference type="ARBA" id="ARBA00022553"/>
    </source>
</evidence>
<sequence>MEIFQFLENKDLRDLDDLVSILQFRALHQPQEEAFTFLSDGGRGLPATLVNYGELDQSAKSIATFLQRKIEPGEKALLFYTPGPEYIKALFSCLYAGIVAVPVHASHHQALSRNPASLLSIVQDAEVKMILSDSSSLGLVDKIVKEIPELGKDCSIATDTITDEAGYLKPNLTRTTSAIIQYTSGSTSTPKGVILSHSNLLTNIKAILCYLSVRPSSRGVIWLPPYHDMGLIGGIFTPIVGGFPVTLMSPVSFIQDPLFWLKTITSYKGTISGGPNFAFDYCIKRMNKRPCDNLDLSSWKIAFCGAEPINPNTIDNFIKTFSPFGLSRDAFQACYGLAESSLMVTTCLASNQKQKKSRYFYSIDHKKYELNMHEFNNETDNKNIHRLVSCGSVIEQHELKIVDPVNRVNIRDGTVGEVWIRGPSVAAGYWNKSKETQETFNATLAQDQDKTQNKWLRTGDLGFLYKNELFVTGRLKELIIIRGYNYYPHDIEYTSKCSHPRLDNYPSAVFSVVGNSSKEHVIIIQEVPKRYSESDLQEILASIQKSVTEKHNLFTTEIVLVKAGSIPKTSSGKIKRIACKEQYLSETLDVLINLKNNADSLYTNPYEGENPADVSRLMSYLKEEVMKNTFKLSAMLVKDRARLTDLGIDSLGLVELKHHIDQDLNVEIDLAFLLRNPTLVEFAYYLVSKLNKNVADTTDIMKEECTQLALTDSQKGMWFLNQLIPHSSAQTITRAIQINGPLDTVAFIQSLEIIIQRHPSLRSTFSSKESEPFQFFHKNVLPETIQIREAQLWNEQKLETELINMAYKPFNLKEGPLLRFIIFYCSENKFILLFSAHHIILDFWSFSILFEELFKLYVAKMSVDQKIELPSIVHPKTYFEWYRNYSKSPEFENDWQYWKEELAGPLPQLKLRRKSVEGNSAERYNFQINKLISEKVEEYSKKSQTTPYVILLATFYAFLYRLTKQDNIVVGSPVATRNWPGGDQVVGYCVNMLPLLVHLSEDLDFVSLTKKVKNKVHSAMKHQNFPFSLMVEKLKISRQEDHRPIFNIAFMYQKKSSTKSSTLFKDLAKIAVNGEPTEILFEDLTWKLLPIKPLDIQFEIIFSITPTNEGFFCSMEYETQTMDRELARVTSLEYSNFLEKLVDFDQQSISQYPLLFEEVFSNSLILDQNATEVTGVGVLQPHIAPRNAVEVQIAEIWENLSRKSNIGIYDNFFELGGSSLLSIKLANQLSNAFHIHIDVSKIFEFQTVAGLAEYIQNYCKVTDLSDDSLPIKKIDRVPYLSKSFK</sequence>
<keyword evidence="3" id="KW-0596">Phosphopantetheine</keyword>
<keyword evidence="6" id="KW-0276">Fatty acid metabolism</keyword>
<dbReference type="InterPro" id="IPR000873">
    <property type="entry name" value="AMP-dep_synth/lig_dom"/>
</dbReference>
<dbReference type="SMART" id="SM00823">
    <property type="entry name" value="PKS_PP"/>
    <property type="match status" value="2"/>
</dbReference>
<dbReference type="InterPro" id="IPR006162">
    <property type="entry name" value="Ppantetheine_attach_site"/>
</dbReference>
<dbReference type="GO" id="GO:0071766">
    <property type="term" value="P:Actinobacterium-type cell wall biogenesis"/>
    <property type="evidence" value="ECO:0007669"/>
    <property type="project" value="UniProtKB-ARBA"/>
</dbReference>
<keyword evidence="10" id="KW-0614">Plasmid</keyword>
<keyword evidence="7" id="KW-0443">Lipid metabolism</keyword>
<reference evidence="10" key="1">
    <citation type="journal article" date="2019" name="Nat. Microbiol.">
        <title>Localized production of defence chemicals by intracellular symbionts of Haliclona sponges.</title>
        <authorList>
            <person name="Tianero M.D."/>
            <person name="Balaich J.N."/>
            <person name="Donia M.S."/>
        </authorList>
    </citation>
    <scope>NUCLEOTIDE SEQUENCE</scope>
    <source>
        <plasmid evidence="10">p-ren_Ren-PNG-07113</plasmid>
    </source>
</reference>
<evidence type="ECO:0000256" key="3">
    <source>
        <dbReference type="ARBA" id="ARBA00022450"/>
    </source>
</evidence>
<evidence type="ECO:0000256" key="2">
    <source>
        <dbReference type="ARBA" id="ARBA00006432"/>
    </source>
</evidence>
<evidence type="ECO:0000256" key="7">
    <source>
        <dbReference type="ARBA" id="ARBA00023098"/>
    </source>
</evidence>
<dbReference type="Gene3D" id="3.30.559.30">
    <property type="entry name" value="Nonribosomal peptide synthetase, condensation domain"/>
    <property type="match status" value="1"/>
</dbReference>
<keyword evidence="5" id="KW-0436">Ligase</keyword>
<dbReference type="PANTHER" id="PTHR22754:SF32">
    <property type="entry name" value="DISCO-INTERACTING PROTEIN 2"/>
    <property type="match status" value="1"/>
</dbReference>
<dbReference type="GO" id="GO:0031177">
    <property type="term" value="F:phosphopantetheine binding"/>
    <property type="evidence" value="ECO:0007669"/>
    <property type="project" value="InterPro"/>
</dbReference>
<dbReference type="InterPro" id="IPR009081">
    <property type="entry name" value="PP-bd_ACP"/>
</dbReference>
<dbReference type="InterPro" id="IPR020845">
    <property type="entry name" value="AMP-binding_CS"/>
</dbReference>
<dbReference type="Gene3D" id="3.30.559.10">
    <property type="entry name" value="Chloramphenicol acetyltransferase-like domain"/>
    <property type="match status" value="1"/>
</dbReference>